<dbReference type="Pfam" id="PF24357">
    <property type="entry name" value="TMD0_ABC"/>
    <property type="match status" value="1"/>
</dbReference>
<dbReference type="EMBL" id="QGMG01000167">
    <property type="protein sequence ID" value="TVY56352.1"/>
    <property type="molecule type" value="Genomic_DNA"/>
</dbReference>
<dbReference type="PROSITE" id="PS00211">
    <property type="entry name" value="ABC_TRANSPORTER_1"/>
    <property type="match status" value="2"/>
</dbReference>
<feature type="domain" description="ABC transmembrane type-1" evidence="14">
    <location>
        <begin position="945"/>
        <end position="1249"/>
    </location>
</feature>
<comment type="similarity">
    <text evidence="2">Belongs to the ABC transporter superfamily. ABCC family. Conjugate transporter (TC 3.A.1.208) subfamily.</text>
</comment>
<feature type="transmembrane region" description="Helical" evidence="12">
    <location>
        <begin position="562"/>
        <end position="585"/>
    </location>
</feature>
<protein>
    <submittedName>
        <fullName evidence="15">ABC transporter FUM19</fullName>
    </submittedName>
</protein>
<evidence type="ECO:0000256" key="5">
    <source>
        <dbReference type="ARBA" id="ARBA00022692"/>
    </source>
</evidence>
<feature type="transmembrane region" description="Helical" evidence="12">
    <location>
        <begin position="336"/>
        <end position="355"/>
    </location>
</feature>
<dbReference type="GO" id="GO:0016887">
    <property type="term" value="F:ATP hydrolysis activity"/>
    <property type="evidence" value="ECO:0007669"/>
    <property type="project" value="InterPro"/>
</dbReference>
<feature type="transmembrane region" description="Helical" evidence="12">
    <location>
        <begin position="129"/>
        <end position="148"/>
    </location>
</feature>
<keyword evidence="10" id="KW-0325">Glycoprotein</keyword>
<sequence>GSLGQPIFSAKTLFGNAASFITMESQQHSAPCSLIDKTFGPYATKDCRGGFDFTLLFEEAILSIIPIAIILLVAPFRIFYLFYRQRKVVHSRGLLLYSKLLCYLIYGALALTLAVRWAITSSTKTQTSIATAVITLVGSVALALLSYAEHVKTIRPSLLLNGYLFFSLLFDIARCRTFWLGETETTIAGLFTAALTIKVVVLVLEAVEKRGILKPGFRDAPPEAIAGIYNQGIFWWLNPLFRKGFRKNLGLDDLYPLDKHLASRYLQNLLSSAWTKVENRSGHSLFFLTVRTLKWPLLSAVIPRLALTGFNYSQPFLLNRAIDLSQQPVNRDTTNAGYGLIGAYILVYVGIAISMGQSQHLTYRVIAMARGSLISMLYSKTADLSITAADPASSMILMSADIERITTGWQTMHELWANIIEVGLAIYLLERQLGAACAVPIAVAIISMGGSLAATGLVMSRQAMWLEAIERRITATTAMLSAMKGVKMSGLTNILFATIQDLRREELNISKKFRKLLIWNMAFTYITPVAAPIVTFAVFSVISRDKGSGKSLDTARLFTSLSLFTLLADPLQSLIMSLATFMGAVGSFQRIQDFLNTDVRVDKRRRPTEVDLLVHQDDHYIKNRSSISEMTGDTSTEKSDPTITSSEDYMPSSFDAITVRDAEFGWEADKEPLLQSINMVVPREKFTMMVGPVGCGKSTLVKALLGEIPALRGIIDISSTEVAFCDQTPWHMNGTIQQSIIGVSVLEELWYAAVIQACALDEDLRQLSRGDQTPIGSKGISLSGGQSQRIALARALYARKDLVILDDVLSGLDAETENRVFHSLLGRHGLLRKQCTTVLMTSSSVKRISYADHIICLQGDGRISEQGTFQDLNAAEGYVSSFTLPPPEWHYEPKTPPASFDEKTKENITASSEASNPNDDDLSRRTGDIAVYLYYIRAVGWIPALIFMFAISAFVFCLSFPSIWVKWWATSNAKAPNEKLGYYLGIYGLLGGLAMISLIVSCWQLIITMVPRSGEMFHRKLLQTVLGAPMSFFSTTDTGITINRFSQDLMLIDMELPLAALNTFASMTTQRLLLSPCLYYMEANNVCISAFVLCIAQAILIGVASVYAAISFPIVLTAVFFIQKFYLRTSRQLRFLDLEAKSPLYSQFMECVSGLATVRAFGWQQALEDKNRQLLDESQKPFYLLFAVQRWLTLVLDLVVAAIAVLLIVLVTQLRGIISPGFVGVALLNVLLFSQSIKMLLTFWTNLETHIGSIARIKDFTSTTLAENLPGEKETPPPSWPARGAIKFQNLTAEYKPGEPVLNNVSLSVEAGQKIGVCGRTGSGKTSLILSIFQMIDHIGGNITIDGIDIGKIPREEIRSRIIGVPQDSYLLSGSVRLNADPKHIAADSAIIDALKSVQLWDNIKTKGGLDTDIEKIFLSHGQKQLFCLARAMLRPSTILILDEATSSVDANTDELMQQVIRERFASHTIIAVAHKLDTILDFDKVALLDEGVLVEFDRPHELLSNTSSAFHKLYYSSYASQNDFDERATLAE</sequence>
<dbReference type="InterPro" id="IPR003593">
    <property type="entry name" value="AAA+_ATPase"/>
</dbReference>
<evidence type="ECO:0000256" key="2">
    <source>
        <dbReference type="ARBA" id="ARBA00009726"/>
    </source>
</evidence>
<accession>A0A7D8YZU5</accession>
<dbReference type="InterPro" id="IPR044726">
    <property type="entry name" value="ABCC_6TM_D2"/>
</dbReference>
<dbReference type="SUPFAM" id="SSF52540">
    <property type="entry name" value="P-loop containing nucleoside triphosphate hydrolases"/>
    <property type="match status" value="2"/>
</dbReference>
<dbReference type="Pfam" id="PF00664">
    <property type="entry name" value="ABC_membrane"/>
    <property type="match status" value="2"/>
</dbReference>
<feature type="transmembrane region" description="Helical" evidence="12">
    <location>
        <begin position="94"/>
        <end position="117"/>
    </location>
</feature>
<gene>
    <name evidence="15" type="primary">FUM19_3</name>
    <name evidence="15" type="ORF">LCER1_G004835</name>
</gene>
<evidence type="ECO:0000256" key="3">
    <source>
        <dbReference type="ARBA" id="ARBA00022448"/>
    </source>
</evidence>
<dbReference type="OrthoDB" id="6500128at2759"/>
<keyword evidence="4" id="KW-1003">Cell membrane</keyword>
<keyword evidence="3" id="KW-0813">Transport</keyword>
<dbReference type="Gene3D" id="3.40.50.300">
    <property type="entry name" value="P-loop containing nucleotide triphosphate hydrolases"/>
    <property type="match status" value="2"/>
</dbReference>
<dbReference type="GO" id="GO:0005524">
    <property type="term" value="F:ATP binding"/>
    <property type="evidence" value="ECO:0007669"/>
    <property type="project" value="UniProtKB-KW"/>
</dbReference>
<feature type="transmembrane region" description="Helical" evidence="12">
    <location>
        <begin position="984"/>
        <end position="1010"/>
    </location>
</feature>
<dbReference type="Pfam" id="PF00005">
    <property type="entry name" value="ABC_tran"/>
    <property type="match status" value="2"/>
</dbReference>
<proteinExistence type="inferred from homology"/>
<dbReference type="CDD" id="cd18579">
    <property type="entry name" value="ABC_6TM_ABCC_D1"/>
    <property type="match status" value="1"/>
</dbReference>
<keyword evidence="6" id="KW-0547">Nucleotide-binding</keyword>
<dbReference type="GO" id="GO:0005886">
    <property type="term" value="C:plasma membrane"/>
    <property type="evidence" value="ECO:0007669"/>
    <property type="project" value="UniProtKB-SubCell"/>
</dbReference>
<dbReference type="PANTHER" id="PTHR24223">
    <property type="entry name" value="ATP-BINDING CASSETTE SUB-FAMILY C"/>
    <property type="match status" value="1"/>
</dbReference>
<keyword evidence="8 12" id="KW-1133">Transmembrane helix</keyword>
<dbReference type="SMART" id="SM00382">
    <property type="entry name" value="AAA"/>
    <property type="match status" value="2"/>
</dbReference>
<dbReference type="FunFam" id="1.20.1560.10:FF:000066">
    <property type="entry name" value="ABC multidrug transporter (Eurofung)"/>
    <property type="match status" value="1"/>
</dbReference>
<evidence type="ECO:0000256" key="8">
    <source>
        <dbReference type="ARBA" id="ARBA00022989"/>
    </source>
</evidence>
<feature type="transmembrane region" description="Helical" evidence="12">
    <location>
        <begin position="160"/>
        <end position="179"/>
    </location>
</feature>
<dbReference type="PROSITE" id="PS50893">
    <property type="entry name" value="ABC_TRANSPORTER_2"/>
    <property type="match status" value="2"/>
</dbReference>
<feature type="transmembrane region" description="Helical" evidence="12">
    <location>
        <begin position="517"/>
        <end position="542"/>
    </location>
</feature>
<feature type="transmembrane region" description="Helical" evidence="12">
    <location>
        <begin position="185"/>
        <end position="204"/>
    </location>
</feature>
<feature type="non-terminal residue" evidence="15">
    <location>
        <position position="1"/>
    </location>
</feature>
<dbReference type="InterPro" id="IPR017871">
    <property type="entry name" value="ABC_transporter-like_CS"/>
</dbReference>
<dbReference type="Gene3D" id="1.20.1560.10">
    <property type="entry name" value="ABC transporter type 1, transmembrane domain"/>
    <property type="match status" value="2"/>
</dbReference>
<dbReference type="InterPro" id="IPR036640">
    <property type="entry name" value="ABC1_TM_sf"/>
</dbReference>
<evidence type="ECO:0000256" key="10">
    <source>
        <dbReference type="ARBA" id="ARBA00023180"/>
    </source>
</evidence>
<evidence type="ECO:0000259" key="13">
    <source>
        <dbReference type="PROSITE" id="PS50893"/>
    </source>
</evidence>
<keyword evidence="7" id="KW-0067">ATP-binding</keyword>
<dbReference type="InterPro" id="IPR011527">
    <property type="entry name" value="ABC1_TM_dom"/>
</dbReference>
<evidence type="ECO:0000256" key="12">
    <source>
        <dbReference type="SAM" id="Phobius"/>
    </source>
</evidence>
<dbReference type="InterPro" id="IPR056227">
    <property type="entry name" value="TMD0_ABC"/>
</dbReference>
<dbReference type="SUPFAM" id="SSF90123">
    <property type="entry name" value="ABC transporter transmembrane region"/>
    <property type="match status" value="2"/>
</dbReference>
<evidence type="ECO:0000313" key="15">
    <source>
        <dbReference type="EMBL" id="TVY56352.1"/>
    </source>
</evidence>
<dbReference type="InterPro" id="IPR027417">
    <property type="entry name" value="P-loop_NTPase"/>
</dbReference>
<dbReference type="InterPro" id="IPR044746">
    <property type="entry name" value="ABCC_6TM_D1"/>
</dbReference>
<feature type="compositionally biased region" description="Polar residues" evidence="11">
    <location>
        <begin position="907"/>
        <end position="917"/>
    </location>
</feature>
<evidence type="ECO:0000256" key="9">
    <source>
        <dbReference type="ARBA" id="ARBA00023136"/>
    </source>
</evidence>
<dbReference type="PROSITE" id="PS50929">
    <property type="entry name" value="ABC_TM1F"/>
    <property type="match status" value="2"/>
</dbReference>
<feature type="transmembrane region" description="Helical" evidence="12">
    <location>
        <begin position="60"/>
        <end position="82"/>
    </location>
</feature>
<dbReference type="FunFam" id="1.20.1560.10:FF:000055">
    <property type="entry name" value="ABC multidrug transporter (Eurofung)"/>
    <property type="match status" value="1"/>
</dbReference>
<evidence type="ECO:0000256" key="1">
    <source>
        <dbReference type="ARBA" id="ARBA00004651"/>
    </source>
</evidence>
<evidence type="ECO:0000313" key="16">
    <source>
        <dbReference type="Proteomes" id="UP000481288"/>
    </source>
</evidence>
<dbReference type="CDD" id="cd18580">
    <property type="entry name" value="ABC_6TM_ABCC_D2"/>
    <property type="match status" value="1"/>
</dbReference>
<name>A0A7D8YZU5_9HELO</name>
<feature type="transmembrane region" description="Helical" evidence="12">
    <location>
        <begin position="1217"/>
        <end position="1234"/>
    </location>
</feature>
<dbReference type="FunFam" id="3.40.50.300:FF:000838">
    <property type="entry name" value="ABC multidrug transporter (Eurofung)"/>
    <property type="match status" value="1"/>
</dbReference>
<evidence type="ECO:0000256" key="7">
    <source>
        <dbReference type="ARBA" id="ARBA00022840"/>
    </source>
</evidence>
<keyword evidence="16" id="KW-1185">Reference proteome</keyword>
<feature type="transmembrane region" description="Helical" evidence="12">
    <location>
        <begin position="1106"/>
        <end position="1127"/>
    </location>
</feature>
<dbReference type="InterPro" id="IPR003439">
    <property type="entry name" value="ABC_transporter-like_ATP-bd"/>
</dbReference>
<dbReference type="GO" id="GO:0140359">
    <property type="term" value="F:ABC-type transporter activity"/>
    <property type="evidence" value="ECO:0007669"/>
    <property type="project" value="InterPro"/>
</dbReference>
<dbReference type="FunFam" id="3.40.50.300:FF:001854">
    <property type="entry name" value="ABC multidrug transporter (Eurofung)"/>
    <property type="match status" value="1"/>
</dbReference>
<organism evidence="15 16">
    <name type="scientific">Lachnellula cervina</name>
    <dbReference type="NCBI Taxonomy" id="1316786"/>
    <lineage>
        <taxon>Eukaryota</taxon>
        <taxon>Fungi</taxon>
        <taxon>Dikarya</taxon>
        <taxon>Ascomycota</taxon>
        <taxon>Pezizomycotina</taxon>
        <taxon>Leotiomycetes</taxon>
        <taxon>Helotiales</taxon>
        <taxon>Lachnaceae</taxon>
        <taxon>Lachnellula</taxon>
    </lineage>
</organism>
<evidence type="ECO:0000256" key="4">
    <source>
        <dbReference type="ARBA" id="ARBA00022475"/>
    </source>
</evidence>
<dbReference type="PANTHER" id="PTHR24223:SF269">
    <property type="entry name" value="ABC MULTIDRUG TRANSPORTER (EUROFUNG)-RELATED"/>
    <property type="match status" value="1"/>
</dbReference>
<feature type="transmembrane region" description="Helical" evidence="12">
    <location>
        <begin position="934"/>
        <end position="964"/>
    </location>
</feature>
<dbReference type="InterPro" id="IPR050173">
    <property type="entry name" value="ABC_transporter_C-like"/>
</dbReference>
<feature type="transmembrane region" description="Helical" evidence="12">
    <location>
        <begin position="433"/>
        <end position="453"/>
    </location>
</feature>
<evidence type="ECO:0000259" key="14">
    <source>
        <dbReference type="PROSITE" id="PS50929"/>
    </source>
</evidence>
<feature type="region of interest" description="Disordered" evidence="11">
    <location>
        <begin position="887"/>
        <end position="920"/>
    </location>
</feature>
<evidence type="ECO:0000256" key="6">
    <source>
        <dbReference type="ARBA" id="ARBA00022741"/>
    </source>
</evidence>
<feature type="domain" description="ABC transmembrane type-1" evidence="14">
    <location>
        <begin position="305"/>
        <end position="583"/>
    </location>
</feature>
<feature type="domain" description="ABC transporter" evidence="13">
    <location>
        <begin position="1286"/>
        <end position="1516"/>
    </location>
</feature>
<dbReference type="CDD" id="cd03244">
    <property type="entry name" value="ABCC_MRP_domain2"/>
    <property type="match status" value="1"/>
</dbReference>
<keyword evidence="5 12" id="KW-0812">Transmembrane</keyword>
<feature type="transmembrane region" description="Helical" evidence="12">
    <location>
        <begin position="1191"/>
        <end position="1211"/>
    </location>
</feature>
<comment type="caution">
    <text evidence="15">The sequence shown here is derived from an EMBL/GenBank/DDBJ whole genome shotgun (WGS) entry which is preliminary data.</text>
</comment>
<comment type="subcellular location">
    <subcellularLocation>
        <location evidence="1">Cell membrane</location>
        <topology evidence="1">Multi-pass membrane protein</topology>
    </subcellularLocation>
</comment>
<keyword evidence="9 12" id="KW-0472">Membrane</keyword>
<dbReference type="Proteomes" id="UP000481288">
    <property type="component" value="Unassembled WGS sequence"/>
</dbReference>
<evidence type="ECO:0000256" key="11">
    <source>
        <dbReference type="SAM" id="MobiDB-lite"/>
    </source>
</evidence>
<dbReference type="CDD" id="cd03250">
    <property type="entry name" value="ABCC_MRP_domain1"/>
    <property type="match status" value="1"/>
</dbReference>
<feature type="domain" description="ABC transporter" evidence="13">
    <location>
        <begin position="657"/>
        <end position="884"/>
    </location>
</feature>
<reference evidence="15 16" key="1">
    <citation type="submission" date="2018-05" db="EMBL/GenBank/DDBJ databases">
        <title>Whole genome sequencing for identification of molecular markers to develop diagnostic detection tools for the regulated plant pathogen Lachnellula willkommii.</title>
        <authorList>
            <person name="Giroux E."/>
            <person name="Bilodeau G."/>
        </authorList>
    </citation>
    <scope>NUCLEOTIDE SEQUENCE [LARGE SCALE GENOMIC DNA]</scope>
    <source>
        <strain evidence="15 16">CBS 625.97</strain>
    </source>
</reference>